<evidence type="ECO:0000256" key="2">
    <source>
        <dbReference type="ARBA" id="ARBA00023136"/>
    </source>
</evidence>
<keyword evidence="3" id="KW-0812">Transmembrane</keyword>
<proteinExistence type="inferred from homology"/>
<dbReference type="PIRSF" id="PIRSF005690">
    <property type="entry name" value="GerBA"/>
    <property type="match status" value="1"/>
</dbReference>
<comment type="caution">
    <text evidence="4">The sequence shown here is derived from an EMBL/GenBank/DDBJ whole genome shotgun (WGS) entry which is preliminary data.</text>
</comment>
<evidence type="ECO:0000256" key="3">
    <source>
        <dbReference type="SAM" id="Phobius"/>
    </source>
</evidence>
<gene>
    <name evidence="4" type="ORF">BLITH_1255</name>
</gene>
<dbReference type="GO" id="GO:0009847">
    <property type="term" value="P:spore germination"/>
    <property type="evidence" value="ECO:0007669"/>
    <property type="project" value="InterPro"/>
</dbReference>
<dbReference type="EMBL" id="PEBW01000004">
    <property type="protein sequence ID" value="PTQ51617.1"/>
    <property type="molecule type" value="Genomic_DNA"/>
</dbReference>
<dbReference type="AlphaFoldDB" id="A0A2T5G608"/>
<feature type="transmembrane region" description="Helical" evidence="3">
    <location>
        <begin position="420"/>
        <end position="448"/>
    </location>
</feature>
<dbReference type="Pfam" id="PF03323">
    <property type="entry name" value="GerA"/>
    <property type="match status" value="1"/>
</dbReference>
<dbReference type="Proteomes" id="UP000244016">
    <property type="component" value="Unassembled WGS sequence"/>
</dbReference>
<dbReference type="PANTHER" id="PTHR22550:SF9">
    <property type="entry name" value="STAGE V SPORULATION PROTEIN AF"/>
    <property type="match status" value="1"/>
</dbReference>
<dbReference type="PANTHER" id="PTHR22550">
    <property type="entry name" value="SPORE GERMINATION PROTEIN"/>
    <property type="match status" value="1"/>
</dbReference>
<reference evidence="4 5" key="1">
    <citation type="submission" date="2017-08" db="EMBL/GenBank/DDBJ databases">
        <title>Burning lignite coal seam in the remote Altai Mountains harbors a hydrogen-driven thermophilic microbial community.</title>
        <authorList>
            <person name="Kadnikov V.V."/>
            <person name="Mardanov A.V."/>
            <person name="Ivasenko D."/>
            <person name="Beletsky A.V."/>
            <person name="Karnachuk O.V."/>
            <person name="Ravin N.V."/>
        </authorList>
    </citation>
    <scope>NUCLEOTIDE SEQUENCE [LARGE SCALE GENOMIC DNA]</scope>
    <source>
        <strain evidence="4">AL31</strain>
    </source>
</reference>
<feature type="transmembrane region" description="Helical" evidence="3">
    <location>
        <begin position="297"/>
        <end position="318"/>
    </location>
</feature>
<evidence type="ECO:0000313" key="5">
    <source>
        <dbReference type="Proteomes" id="UP000244016"/>
    </source>
</evidence>
<feature type="transmembrane region" description="Helical" evidence="3">
    <location>
        <begin position="454"/>
        <end position="471"/>
    </location>
</feature>
<evidence type="ECO:0000256" key="1">
    <source>
        <dbReference type="ARBA" id="ARBA00005278"/>
    </source>
</evidence>
<organism evidence="4 5">
    <name type="scientific">Brockia lithotrophica</name>
    <dbReference type="NCBI Taxonomy" id="933949"/>
    <lineage>
        <taxon>Bacteria</taxon>
        <taxon>Bacillati</taxon>
        <taxon>Bacillota</taxon>
        <taxon>Bacilli</taxon>
        <taxon>Bacillales</taxon>
        <taxon>Bacillales Family X. Incertae Sedis</taxon>
        <taxon>Brockia</taxon>
    </lineage>
</organism>
<dbReference type="InterPro" id="IPR050768">
    <property type="entry name" value="UPF0353/GerABKA_families"/>
</dbReference>
<keyword evidence="3" id="KW-1133">Transmembrane helix</keyword>
<evidence type="ECO:0000313" key="4">
    <source>
        <dbReference type="EMBL" id="PTQ51617.1"/>
    </source>
</evidence>
<dbReference type="GO" id="GO:0016020">
    <property type="term" value="C:membrane"/>
    <property type="evidence" value="ECO:0007669"/>
    <property type="project" value="InterPro"/>
</dbReference>
<name>A0A2T5G608_9BACL</name>
<sequence length="493" mass="55497">MANNTSLAVPISRNYEEAVKVLKERLGVGKSFDIGMRELVIGGRRVAIFFVNGLADNGMLAILLKDTARLSLEVEGRLSPDEVFHLLFSHYLSHVQVEPIRTYDEFVDRVLTGLFGFVIEGVGEGILLDGRMYPGRTPQEPDTERVVRGSRDGFTENIIVNTALLRRRLRDEKLRVEIRRVGERSKSDVAIAYLEDVANPGLVDFVRRRIDGVQVDGIPMTDKSLQEYIIGQSWNPYPLVRYTERPDVAVQHLLEGHVLIIFDTSPSVMITPTTFFHHVQHAEEYRQTPVVGMYLRWVRFFGIFTSVFFLPLWFLYATHPWLVPPGLEMIGVEKPTDVPLFAQILIAELFIDLMRMAAIHTPTPLATALGILATIILGDAATKAGLFVPEIVLYIAVAAIGLFATPSYEMSLANRLMRLFLLFAVALFGAPGLVVGTTLILLSLVFTYSLNTPYFWPLIPFNALGFFHVLFRMPVPLERKRAVITQPMDPTRK</sequence>
<dbReference type="InterPro" id="IPR004995">
    <property type="entry name" value="Spore_Ger"/>
</dbReference>
<protein>
    <submittedName>
        <fullName evidence="4">Stage V sporulation protein AF (SpoVAF)</fullName>
    </submittedName>
</protein>
<keyword evidence="2 3" id="KW-0472">Membrane</keyword>
<accession>A0A2T5G608</accession>
<comment type="similarity">
    <text evidence="1">Belongs to the GerABKA family.</text>
</comment>
<feature type="transmembrane region" description="Helical" evidence="3">
    <location>
        <begin position="391"/>
        <end position="408"/>
    </location>
</feature>